<dbReference type="EMBL" id="CWQY01000003">
    <property type="protein sequence ID" value="CSC17800.1"/>
    <property type="molecule type" value="Genomic_DNA"/>
</dbReference>
<name>A0A656A0F4_VIBCL</name>
<dbReference type="EMBL" id="CWOW01000014">
    <property type="protein sequence ID" value="CSA88268.1"/>
    <property type="molecule type" value="Genomic_DNA"/>
</dbReference>
<evidence type="ECO:0000313" key="4">
    <source>
        <dbReference type="Proteomes" id="UP000041770"/>
    </source>
</evidence>
<proteinExistence type="predicted"/>
<evidence type="ECO:0000313" key="5">
    <source>
        <dbReference type="Proteomes" id="UP000044806"/>
    </source>
</evidence>
<evidence type="ECO:0000313" key="3">
    <source>
        <dbReference type="EMBL" id="CSC17800.1"/>
    </source>
</evidence>
<organism evidence="3 4">
    <name type="scientific">Vibrio cholerae</name>
    <dbReference type="NCBI Taxonomy" id="666"/>
    <lineage>
        <taxon>Bacteria</taxon>
        <taxon>Pseudomonadati</taxon>
        <taxon>Pseudomonadota</taxon>
        <taxon>Gammaproteobacteria</taxon>
        <taxon>Vibrionales</taxon>
        <taxon>Vibrionaceae</taxon>
        <taxon>Vibrio</taxon>
    </lineage>
</organism>
<dbReference type="Proteomes" id="UP000041770">
    <property type="component" value="Unassembled WGS sequence"/>
</dbReference>
<feature type="region of interest" description="Disordered" evidence="1">
    <location>
        <begin position="26"/>
        <end position="50"/>
    </location>
</feature>
<accession>A0A656A0F4</accession>
<feature type="compositionally biased region" description="Basic and acidic residues" evidence="1">
    <location>
        <begin position="26"/>
        <end position="40"/>
    </location>
</feature>
<evidence type="ECO:0000313" key="2">
    <source>
        <dbReference type="EMBL" id="CSA88268.1"/>
    </source>
</evidence>
<evidence type="ECO:0000256" key="1">
    <source>
        <dbReference type="SAM" id="MobiDB-lite"/>
    </source>
</evidence>
<sequence length="50" mass="5799">MLFIGVRLLLKPHEYAIGNHNRVIHQHAEGDDERAERNPLHGDVINQHHT</sequence>
<protein>
    <submittedName>
        <fullName evidence="3">Uncharacterized protein</fullName>
    </submittedName>
</protein>
<gene>
    <name evidence="2" type="ORF">ERS013165_02669</name>
    <name evidence="3" type="ORF">ERS013200_00772</name>
</gene>
<dbReference type="AlphaFoldDB" id="A0A656A0F4"/>
<dbReference type="Proteomes" id="UP000044806">
    <property type="component" value="Unassembled WGS sequence"/>
</dbReference>
<reference evidence="4 5" key="1">
    <citation type="submission" date="2015-07" db="EMBL/GenBank/DDBJ databases">
        <authorList>
            <consortium name="Pathogen Informatics"/>
        </authorList>
    </citation>
    <scope>NUCLEOTIDE SEQUENCE [LARGE SCALE GENOMIC DNA]</scope>
    <source>
        <strain evidence="3 4">A316</strain>
        <strain evidence="2 5">A51</strain>
    </source>
</reference>